<dbReference type="Proteomes" id="UP000195540">
    <property type="component" value="Chromosome"/>
</dbReference>
<gene>
    <name evidence="1" type="ORF">AM402_15470</name>
</gene>
<protein>
    <submittedName>
        <fullName evidence="1">Uncharacterized protein</fullName>
    </submittedName>
</protein>
<dbReference type="AlphaFoldDB" id="A0AAJ0Y7P0"/>
<evidence type="ECO:0000313" key="2">
    <source>
        <dbReference type="Proteomes" id="UP000195540"/>
    </source>
</evidence>
<dbReference type="EMBL" id="CP021694">
    <property type="protein sequence ID" value="ARX35493.1"/>
    <property type="molecule type" value="Genomic_DNA"/>
</dbReference>
<proteinExistence type="predicted"/>
<sequence length="115" mass="13784">MINKEMLKNLKYFEKTPLIHHINYSLTEDAKKNILNGWLPACMEDKWLSYSIENCVYVHRSWSGHLMYKFTIDNNTIDFIEIAMDDFVDMTNERKIEVFFSLLPYLSQPHLGIRY</sequence>
<dbReference type="RefSeq" id="WP_049209992.1">
    <property type="nucleotide sequence ID" value="NZ_BGKS01000035.1"/>
</dbReference>
<evidence type="ECO:0000313" key="1">
    <source>
        <dbReference type="EMBL" id="ARX35493.1"/>
    </source>
</evidence>
<reference evidence="1 2" key="1">
    <citation type="submission" date="2017-05" db="EMBL/GenBank/DDBJ databases">
        <title>Whole genome sequencing of Proteus mirabilis AR_0155.</title>
        <authorList>
            <person name="Conlan S."/>
            <person name="Thomas P.J."/>
            <person name="Mullikin J."/>
            <person name="Frank K.M."/>
            <person name="Segre J.A."/>
        </authorList>
    </citation>
    <scope>NUCLEOTIDE SEQUENCE [LARGE SCALE GENOMIC DNA]</scope>
    <source>
        <strain evidence="1 2">AR_0155</strain>
    </source>
</reference>
<organism evidence="1 2">
    <name type="scientific">Proteus mirabilis</name>
    <dbReference type="NCBI Taxonomy" id="584"/>
    <lineage>
        <taxon>Bacteria</taxon>
        <taxon>Pseudomonadati</taxon>
        <taxon>Pseudomonadota</taxon>
        <taxon>Gammaproteobacteria</taxon>
        <taxon>Enterobacterales</taxon>
        <taxon>Morganellaceae</taxon>
        <taxon>Proteus</taxon>
    </lineage>
</organism>
<name>A0AAJ0Y7P0_PROMI</name>
<accession>A0AAJ0Y7P0</accession>